<organism evidence="2 3">
    <name type="scientific">Halorubrum tailed virus 27</name>
    <dbReference type="NCBI Taxonomy" id="2878008"/>
    <lineage>
        <taxon>Viruses</taxon>
        <taxon>Duplodnaviria</taxon>
        <taxon>Heunggongvirae</taxon>
        <taxon>Uroviricota</taxon>
        <taxon>Caudoviricetes</taxon>
        <taxon>Thumleimavirales</taxon>
        <taxon>Hafunaviridae</taxon>
        <taxon>Minorvirus</taxon>
        <taxon>Minorvirus thailandense</taxon>
        <taxon>Minorvirus HRTV27</taxon>
    </lineage>
</organism>
<keyword evidence="3" id="KW-1185">Reference proteome</keyword>
<name>A0AAE9BZ00_9CAUD</name>
<accession>A0AAE9BZ00</accession>
<evidence type="ECO:0000256" key="1">
    <source>
        <dbReference type="SAM" id="MobiDB-lite"/>
    </source>
</evidence>
<gene>
    <name evidence="2" type="ORF">HRTV-27_gp95</name>
</gene>
<reference evidence="2" key="1">
    <citation type="submission" date="2021-05" db="EMBL/GenBank/DDBJ databases">
        <title>Diversity, taxonomy and evolution of archaeal viruses of the class Caudoviricetes.</title>
        <authorList>
            <person name="Liu Y."/>
            <person name="Demina T.A."/>
            <person name="Roux S."/>
            <person name="Aiewsakun P."/>
            <person name="Kazlauskas D."/>
            <person name="Simmonds P."/>
            <person name="Prangishvili D."/>
            <person name="Oksanen H.M."/>
            <person name="Krupovic M."/>
        </authorList>
    </citation>
    <scope>NUCLEOTIDE SEQUENCE</scope>
    <source>
        <strain evidence="2">HRTV-27/27</strain>
    </source>
</reference>
<protein>
    <submittedName>
        <fullName evidence="2">Uncharacterized protein</fullName>
    </submittedName>
</protein>
<sequence>MSATTTPDGEAQAPENTTSEYEHLHGTAGVLSMNGAEIELSYGDMMDIRSALMRAAWRHRDEDRPVSVRTQMSLREKLAPAVGRDE</sequence>
<evidence type="ECO:0000313" key="3">
    <source>
        <dbReference type="Proteomes" id="UP000827260"/>
    </source>
</evidence>
<evidence type="ECO:0000313" key="2">
    <source>
        <dbReference type="EMBL" id="UBF22788.1"/>
    </source>
</evidence>
<proteinExistence type="predicted"/>
<dbReference type="EMBL" id="MZ334522">
    <property type="protein sequence ID" value="UBF22788.1"/>
    <property type="molecule type" value="Genomic_DNA"/>
</dbReference>
<dbReference type="Proteomes" id="UP000827260">
    <property type="component" value="Segment"/>
</dbReference>
<feature type="region of interest" description="Disordered" evidence="1">
    <location>
        <begin position="1"/>
        <end position="20"/>
    </location>
</feature>